<dbReference type="SUPFAM" id="SSF53613">
    <property type="entry name" value="Ribokinase-like"/>
    <property type="match status" value="1"/>
</dbReference>
<sequence>MRTPPVALTVAGSDSGGGAGIQADLATFAALGVHGASAVTAVTVQDTRGVHAIHPVPSDVVVQQVAVVVSDLAPRATKTGMLGDAATASALAILAADGLLPRLVVDPVLVSTSGHALATHDVLAVMRDDLLPHAAVITPNTDEAAALLGCSPAASLRDQTDQARRLLELGCAAAVVTGGVDAGARLDVLATPTDVQVMAGPGIDTRNDHGTGCTFAAAVAAGLAHGLTVDRAVTAARAFVRAALTESVQWRLGRGRGPVSHLAPSSTVPRGESV</sequence>
<organism evidence="8 9">
    <name type="scientific">Terrabacter terrigena</name>
    <dbReference type="NCBI Taxonomy" id="574718"/>
    <lineage>
        <taxon>Bacteria</taxon>
        <taxon>Bacillati</taxon>
        <taxon>Actinomycetota</taxon>
        <taxon>Actinomycetes</taxon>
        <taxon>Micrococcales</taxon>
        <taxon>Intrasporangiaceae</taxon>
        <taxon>Terrabacter</taxon>
    </lineage>
</organism>
<dbReference type="Pfam" id="PF08543">
    <property type="entry name" value="Phos_pyr_kin"/>
    <property type="match status" value="1"/>
</dbReference>
<keyword evidence="8" id="KW-0418">Kinase</keyword>
<dbReference type="NCBIfam" id="TIGR00097">
    <property type="entry name" value="HMP-P_kinase"/>
    <property type="match status" value="1"/>
</dbReference>
<dbReference type="GO" id="GO:0008972">
    <property type="term" value="F:phosphomethylpyrimidine kinase activity"/>
    <property type="evidence" value="ECO:0007669"/>
    <property type="project" value="UniProtKB-EC"/>
</dbReference>
<evidence type="ECO:0000313" key="9">
    <source>
        <dbReference type="Proteomes" id="UP001597046"/>
    </source>
</evidence>
<evidence type="ECO:0000256" key="6">
    <source>
        <dbReference type="SAM" id="MobiDB-lite"/>
    </source>
</evidence>
<comment type="function">
    <text evidence="3">Catalyzes the phosphorylation of hydroxymethylpyrimidine phosphate (HMP-P) to HMP-PP, and of HMP to HMP-P.</text>
</comment>
<evidence type="ECO:0000259" key="7">
    <source>
        <dbReference type="Pfam" id="PF08543"/>
    </source>
</evidence>
<proteinExistence type="predicted"/>
<dbReference type="InterPro" id="IPR013749">
    <property type="entry name" value="PM/HMP-P_kinase-1"/>
</dbReference>
<dbReference type="EMBL" id="JBHTKH010000009">
    <property type="protein sequence ID" value="MFD1055517.1"/>
    <property type="molecule type" value="Genomic_DNA"/>
</dbReference>
<evidence type="ECO:0000313" key="8">
    <source>
        <dbReference type="EMBL" id="MFD1055517.1"/>
    </source>
</evidence>
<dbReference type="InterPro" id="IPR029056">
    <property type="entry name" value="Ribokinase-like"/>
</dbReference>
<name>A0ABW3MXT5_9MICO</name>
<protein>
    <submittedName>
        <fullName evidence="8">Bifunctional hydroxymethylpyrimidine kinase/phosphomethylpyrimidine kinase</fullName>
        <ecNumber evidence="8">2.7.1.49</ecNumber>
        <ecNumber evidence="8">2.7.4.7</ecNumber>
    </submittedName>
</protein>
<keyword evidence="8" id="KW-0808">Transferase</keyword>
<reference evidence="9" key="1">
    <citation type="journal article" date="2019" name="Int. J. Syst. Evol. Microbiol.">
        <title>The Global Catalogue of Microorganisms (GCM) 10K type strain sequencing project: providing services to taxonomists for standard genome sequencing and annotation.</title>
        <authorList>
            <consortium name="The Broad Institute Genomics Platform"/>
            <consortium name="The Broad Institute Genome Sequencing Center for Infectious Disease"/>
            <person name="Wu L."/>
            <person name="Ma J."/>
        </authorList>
    </citation>
    <scope>NUCLEOTIDE SEQUENCE [LARGE SCALE GENOMIC DNA]</scope>
    <source>
        <strain evidence="9">CCUG 57508</strain>
    </source>
</reference>
<feature type="region of interest" description="Disordered" evidence="6">
    <location>
        <begin position="255"/>
        <end position="274"/>
    </location>
</feature>
<feature type="domain" description="Pyridoxamine kinase/Phosphomethylpyrimidine kinase" evidence="7">
    <location>
        <begin position="14"/>
        <end position="259"/>
    </location>
</feature>
<comment type="catalytic activity">
    <reaction evidence="1">
        <text>4-amino-5-hydroxymethyl-2-methylpyrimidine + ATP = 4-amino-2-methyl-5-(phosphooxymethyl)pyrimidine + ADP + H(+)</text>
        <dbReference type="Rhea" id="RHEA:23096"/>
        <dbReference type="ChEBI" id="CHEBI:15378"/>
        <dbReference type="ChEBI" id="CHEBI:16892"/>
        <dbReference type="ChEBI" id="CHEBI:30616"/>
        <dbReference type="ChEBI" id="CHEBI:58354"/>
        <dbReference type="ChEBI" id="CHEBI:456216"/>
        <dbReference type="EC" id="2.7.1.49"/>
    </reaction>
</comment>
<dbReference type="CDD" id="cd01169">
    <property type="entry name" value="HMPP_kinase"/>
    <property type="match status" value="1"/>
</dbReference>
<keyword evidence="9" id="KW-1185">Reference proteome</keyword>
<dbReference type="InterPro" id="IPR004399">
    <property type="entry name" value="HMP/HMP-P_kinase_dom"/>
</dbReference>
<gene>
    <name evidence="8" type="primary">thiD</name>
    <name evidence="8" type="ORF">ACFQ2V_14470</name>
</gene>
<dbReference type="PANTHER" id="PTHR20858">
    <property type="entry name" value="PHOSPHOMETHYLPYRIMIDINE KINASE"/>
    <property type="match status" value="1"/>
</dbReference>
<evidence type="ECO:0000256" key="4">
    <source>
        <dbReference type="ARBA" id="ARBA00004769"/>
    </source>
</evidence>
<accession>A0ABW3MXT5</accession>
<evidence type="ECO:0000256" key="3">
    <source>
        <dbReference type="ARBA" id="ARBA00003848"/>
    </source>
</evidence>
<comment type="caution">
    <text evidence="8">The sequence shown here is derived from an EMBL/GenBank/DDBJ whole genome shotgun (WGS) entry which is preliminary data.</text>
</comment>
<keyword evidence="5" id="KW-0784">Thiamine biosynthesis</keyword>
<dbReference type="PANTHER" id="PTHR20858:SF17">
    <property type="entry name" value="HYDROXYMETHYLPYRIMIDINE_PHOSPHOMETHYLPYRIMIDINE KINASE THI20-RELATED"/>
    <property type="match status" value="1"/>
</dbReference>
<dbReference type="GO" id="GO:0008902">
    <property type="term" value="F:hydroxymethylpyrimidine kinase activity"/>
    <property type="evidence" value="ECO:0007669"/>
    <property type="project" value="UniProtKB-EC"/>
</dbReference>
<dbReference type="Proteomes" id="UP001597046">
    <property type="component" value="Unassembled WGS sequence"/>
</dbReference>
<dbReference type="Gene3D" id="3.40.1190.20">
    <property type="match status" value="1"/>
</dbReference>
<evidence type="ECO:0000256" key="1">
    <source>
        <dbReference type="ARBA" id="ARBA00000151"/>
    </source>
</evidence>
<dbReference type="EC" id="2.7.1.49" evidence="8"/>
<comment type="pathway">
    <text evidence="4">Cofactor biosynthesis; thiamine diphosphate biosynthesis; 4-amino-2-methyl-5-diphosphomethylpyrimidine from 5-amino-1-(5-phospho-D-ribosyl)imidazole: step 3/3.</text>
</comment>
<comment type="catalytic activity">
    <reaction evidence="2">
        <text>4-amino-2-methyl-5-(phosphooxymethyl)pyrimidine + ATP = 4-amino-2-methyl-5-(diphosphooxymethyl)pyrimidine + ADP</text>
        <dbReference type="Rhea" id="RHEA:19893"/>
        <dbReference type="ChEBI" id="CHEBI:30616"/>
        <dbReference type="ChEBI" id="CHEBI:57841"/>
        <dbReference type="ChEBI" id="CHEBI:58354"/>
        <dbReference type="ChEBI" id="CHEBI:456216"/>
        <dbReference type="EC" id="2.7.4.7"/>
    </reaction>
</comment>
<dbReference type="EC" id="2.7.4.7" evidence="8"/>
<evidence type="ECO:0000256" key="2">
    <source>
        <dbReference type="ARBA" id="ARBA00000565"/>
    </source>
</evidence>
<evidence type="ECO:0000256" key="5">
    <source>
        <dbReference type="ARBA" id="ARBA00022977"/>
    </source>
</evidence>
<dbReference type="RefSeq" id="WP_386053551.1">
    <property type="nucleotide sequence ID" value="NZ_JBHTKH010000009.1"/>
</dbReference>